<dbReference type="Proteomes" id="UP000799092">
    <property type="component" value="Unassembled WGS sequence"/>
</dbReference>
<comment type="subcellular location">
    <subcellularLocation>
        <location evidence="1 7">Cell membrane</location>
        <topology evidence="1 7">Multi-pass membrane protein</topology>
    </subcellularLocation>
</comment>
<comment type="caution">
    <text evidence="9">The sequence shown here is derived from an EMBL/GenBank/DDBJ whole genome shotgun (WGS) entry which is preliminary data.</text>
</comment>
<dbReference type="EMBL" id="WJNG01000002">
    <property type="protein sequence ID" value="MRH41600.1"/>
    <property type="molecule type" value="Genomic_DNA"/>
</dbReference>
<sequence>MKNPGYSLESPGKKTFKINPGYLFVAPAVIAVALVLLYPLLHTIFLSFFKSSLMSDATEFVGFAQYIELIKDKLFINSLRATFIWTVGSVVFQFLIGIFAALVINQSFIKFKMLFRILIMVPWVLPSIIGVNIWKWAYHPDFGIINHFLISTGIISENISWLSGANTAIISITIVNVWKMFPFVMLMIEAALQSVSNELKEAARMDGANTVRIFFTVTLPHISGTCYTVVLLLTIWTLNAFTFVYALTEGGPAHASEVMSMFIYKFAFQNYDFGMASAASVFLFLITSTFAVFYISILMRRGER</sequence>
<keyword evidence="4 7" id="KW-0812">Transmembrane</keyword>
<keyword evidence="6 7" id="KW-0472">Membrane</keyword>
<dbReference type="Gene3D" id="1.10.3720.10">
    <property type="entry name" value="MetI-like"/>
    <property type="match status" value="1"/>
</dbReference>
<dbReference type="OrthoDB" id="9783714at2"/>
<evidence type="ECO:0000256" key="2">
    <source>
        <dbReference type="ARBA" id="ARBA00022448"/>
    </source>
</evidence>
<accession>A0A6A8D8L1</accession>
<dbReference type="CDD" id="cd06261">
    <property type="entry name" value="TM_PBP2"/>
    <property type="match status" value="1"/>
</dbReference>
<evidence type="ECO:0000256" key="5">
    <source>
        <dbReference type="ARBA" id="ARBA00022989"/>
    </source>
</evidence>
<evidence type="ECO:0000313" key="9">
    <source>
        <dbReference type="EMBL" id="MRH41600.1"/>
    </source>
</evidence>
<keyword evidence="2 7" id="KW-0813">Transport</keyword>
<evidence type="ECO:0000259" key="8">
    <source>
        <dbReference type="PROSITE" id="PS50928"/>
    </source>
</evidence>
<evidence type="ECO:0000256" key="1">
    <source>
        <dbReference type="ARBA" id="ARBA00004651"/>
    </source>
</evidence>
<dbReference type="AlphaFoldDB" id="A0A6A8D8L1"/>
<dbReference type="Pfam" id="PF00528">
    <property type="entry name" value="BPD_transp_1"/>
    <property type="match status" value="1"/>
</dbReference>
<feature type="transmembrane region" description="Helical" evidence="7">
    <location>
        <begin position="213"/>
        <end position="238"/>
    </location>
</feature>
<evidence type="ECO:0000256" key="3">
    <source>
        <dbReference type="ARBA" id="ARBA00022475"/>
    </source>
</evidence>
<dbReference type="InterPro" id="IPR051393">
    <property type="entry name" value="ABC_transporter_permease"/>
</dbReference>
<comment type="similarity">
    <text evidence="7">Belongs to the binding-protein-dependent transport system permease family.</text>
</comment>
<keyword evidence="3" id="KW-1003">Cell membrane</keyword>
<proteinExistence type="inferred from homology"/>
<keyword evidence="5 7" id="KW-1133">Transmembrane helix</keyword>
<dbReference type="PANTHER" id="PTHR30193">
    <property type="entry name" value="ABC TRANSPORTER PERMEASE PROTEIN"/>
    <property type="match status" value="1"/>
</dbReference>
<feature type="transmembrane region" description="Helical" evidence="7">
    <location>
        <begin position="273"/>
        <end position="297"/>
    </location>
</feature>
<feature type="transmembrane region" description="Helical" evidence="7">
    <location>
        <begin position="113"/>
        <end position="134"/>
    </location>
</feature>
<feature type="domain" description="ABC transmembrane type-1" evidence="8">
    <location>
        <begin position="79"/>
        <end position="294"/>
    </location>
</feature>
<reference evidence="9" key="1">
    <citation type="submission" date="2019-11" db="EMBL/GenBank/DDBJ databases">
        <authorList>
            <person name="Li J."/>
        </authorList>
    </citation>
    <scope>NUCLEOTIDE SEQUENCE</scope>
    <source>
        <strain evidence="9">B6B</strain>
    </source>
</reference>
<dbReference type="GO" id="GO:0005886">
    <property type="term" value="C:plasma membrane"/>
    <property type="evidence" value="ECO:0007669"/>
    <property type="project" value="UniProtKB-SubCell"/>
</dbReference>
<dbReference type="PROSITE" id="PS50928">
    <property type="entry name" value="ABC_TM1"/>
    <property type="match status" value="1"/>
</dbReference>
<organism evidence="9 10">
    <name type="scientific">Aquibacillus halophilus</name>
    <dbReference type="NCBI Taxonomy" id="930132"/>
    <lineage>
        <taxon>Bacteria</taxon>
        <taxon>Bacillati</taxon>
        <taxon>Bacillota</taxon>
        <taxon>Bacilli</taxon>
        <taxon>Bacillales</taxon>
        <taxon>Bacillaceae</taxon>
        <taxon>Aquibacillus</taxon>
    </lineage>
</organism>
<keyword evidence="10" id="KW-1185">Reference proteome</keyword>
<feature type="transmembrane region" description="Helical" evidence="7">
    <location>
        <begin position="21"/>
        <end position="41"/>
    </location>
</feature>
<name>A0A6A8D8L1_9BACI</name>
<dbReference type="PANTHER" id="PTHR30193:SF45">
    <property type="entry name" value="ABC TRANSPORTER PERMEASE PROTEIN"/>
    <property type="match status" value="1"/>
</dbReference>
<dbReference type="GO" id="GO:0055085">
    <property type="term" value="P:transmembrane transport"/>
    <property type="evidence" value="ECO:0007669"/>
    <property type="project" value="InterPro"/>
</dbReference>
<dbReference type="InterPro" id="IPR000515">
    <property type="entry name" value="MetI-like"/>
</dbReference>
<feature type="transmembrane region" description="Helical" evidence="7">
    <location>
        <begin position="83"/>
        <end position="104"/>
    </location>
</feature>
<protein>
    <submittedName>
        <fullName evidence="9">ABC transporter permease subunit</fullName>
    </submittedName>
</protein>
<gene>
    <name evidence="9" type="ORF">GH741_02800</name>
</gene>
<evidence type="ECO:0000256" key="6">
    <source>
        <dbReference type="ARBA" id="ARBA00023136"/>
    </source>
</evidence>
<dbReference type="SUPFAM" id="SSF161098">
    <property type="entry name" value="MetI-like"/>
    <property type="match status" value="1"/>
</dbReference>
<evidence type="ECO:0000256" key="7">
    <source>
        <dbReference type="RuleBase" id="RU363032"/>
    </source>
</evidence>
<evidence type="ECO:0000313" key="10">
    <source>
        <dbReference type="Proteomes" id="UP000799092"/>
    </source>
</evidence>
<evidence type="ECO:0000256" key="4">
    <source>
        <dbReference type="ARBA" id="ARBA00022692"/>
    </source>
</evidence>
<dbReference type="InterPro" id="IPR035906">
    <property type="entry name" value="MetI-like_sf"/>
</dbReference>